<organism evidence="1">
    <name type="scientific">bioreactor metagenome</name>
    <dbReference type="NCBI Taxonomy" id="1076179"/>
    <lineage>
        <taxon>unclassified sequences</taxon>
        <taxon>metagenomes</taxon>
        <taxon>ecological metagenomes</taxon>
    </lineage>
</organism>
<name>A0A645AGD5_9ZZZZ</name>
<sequence>MDDVEVDRAHARVIMRVQLGDAGAVLPLPRELHADKIDEFKGISAAKPGVRHRRYHIALLAAPGQRGCIVIDHAAYAVYDWQKGIAKLSNFHWGFHTFRMSDRQKNLLRIHLIQIGASVSRPRKWVSYKHPNPASFYHKTRKRVMMKA</sequence>
<dbReference type="AlphaFoldDB" id="A0A645AGD5"/>
<evidence type="ECO:0000313" key="1">
    <source>
        <dbReference type="EMBL" id="MPM52077.1"/>
    </source>
</evidence>
<accession>A0A645AGD5</accession>
<dbReference type="EMBL" id="VSSQ01013702">
    <property type="protein sequence ID" value="MPM52077.1"/>
    <property type="molecule type" value="Genomic_DNA"/>
</dbReference>
<comment type="caution">
    <text evidence="1">The sequence shown here is derived from an EMBL/GenBank/DDBJ whole genome shotgun (WGS) entry which is preliminary data.</text>
</comment>
<proteinExistence type="predicted"/>
<gene>
    <name evidence="1" type="ORF">SDC9_98830</name>
</gene>
<protein>
    <submittedName>
        <fullName evidence="1">Uncharacterized protein</fullName>
    </submittedName>
</protein>
<reference evidence="1" key="1">
    <citation type="submission" date="2019-08" db="EMBL/GenBank/DDBJ databases">
        <authorList>
            <person name="Kucharzyk K."/>
            <person name="Murdoch R.W."/>
            <person name="Higgins S."/>
            <person name="Loffler F."/>
        </authorList>
    </citation>
    <scope>NUCLEOTIDE SEQUENCE</scope>
</reference>